<dbReference type="GO" id="GO:0009073">
    <property type="term" value="P:aromatic amino acid family biosynthetic process"/>
    <property type="evidence" value="ECO:0007669"/>
    <property type="project" value="UniProtKB-KW"/>
</dbReference>
<dbReference type="SUPFAM" id="SSF51735">
    <property type="entry name" value="NAD(P)-binding Rossmann-fold domains"/>
    <property type="match status" value="1"/>
</dbReference>
<dbReference type="InterPro" id="IPR022893">
    <property type="entry name" value="Shikimate_DH_fam"/>
</dbReference>
<accession>A0AAV5AZE0</accession>
<evidence type="ECO:0000259" key="4">
    <source>
        <dbReference type="Pfam" id="PF08501"/>
    </source>
</evidence>
<comment type="caution">
    <text evidence="5">The sequence shown here is derived from an EMBL/GenBank/DDBJ whole genome shotgun (WGS) entry which is preliminary data.</text>
</comment>
<dbReference type="RefSeq" id="WP_264846405.1">
    <property type="nucleotide sequence ID" value="NZ_BPMA01000021.1"/>
</dbReference>
<keyword evidence="8" id="KW-1185">Reference proteome</keyword>
<dbReference type="GO" id="GO:0005829">
    <property type="term" value="C:cytosol"/>
    <property type="evidence" value="ECO:0007669"/>
    <property type="project" value="TreeGrafter"/>
</dbReference>
<keyword evidence="3" id="KW-0057">Aromatic amino acid biosynthesis</keyword>
<evidence type="ECO:0000313" key="7">
    <source>
        <dbReference type="Proteomes" id="UP001207736"/>
    </source>
</evidence>
<evidence type="ECO:0000256" key="1">
    <source>
        <dbReference type="ARBA" id="ARBA00004871"/>
    </source>
</evidence>
<gene>
    <name evidence="5" type="primary">aroE</name>
    <name evidence="5" type="ORF">RCZ15_19450</name>
    <name evidence="6" type="ORF">RCZ16_04740</name>
</gene>
<dbReference type="Gene3D" id="3.40.50.720">
    <property type="entry name" value="NAD(P)-binding Rossmann-like Domain"/>
    <property type="match status" value="1"/>
</dbReference>
<comment type="pathway">
    <text evidence="1">Metabolic intermediate biosynthesis; chorismate biosynthesis; chorismate from D-erythrose 4-phosphate and phosphoenolpyruvate: step 4/7.</text>
</comment>
<feature type="domain" description="Shikimate dehydrogenase substrate binding N-terminal" evidence="4">
    <location>
        <begin position="13"/>
        <end position="94"/>
    </location>
</feature>
<dbReference type="PANTHER" id="PTHR21089:SF1">
    <property type="entry name" value="BIFUNCTIONAL 3-DEHYDROQUINATE DEHYDRATASE_SHIKIMATE DEHYDROGENASE, CHLOROPLASTIC"/>
    <property type="match status" value="1"/>
</dbReference>
<dbReference type="Gene3D" id="3.40.50.10860">
    <property type="entry name" value="Leucine Dehydrogenase, chain A, domain 1"/>
    <property type="match status" value="1"/>
</dbReference>
<dbReference type="SUPFAM" id="SSF53223">
    <property type="entry name" value="Aminoacid dehydrogenase-like, N-terminal domain"/>
    <property type="match status" value="1"/>
</dbReference>
<dbReference type="InterPro" id="IPR013708">
    <property type="entry name" value="Shikimate_DH-bd_N"/>
</dbReference>
<dbReference type="Proteomes" id="UP001208692">
    <property type="component" value="Unassembled WGS sequence"/>
</dbReference>
<evidence type="ECO:0000313" key="5">
    <source>
        <dbReference type="EMBL" id="GJM50972.1"/>
    </source>
</evidence>
<dbReference type="EMBL" id="BQKA01000036">
    <property type="protein sequence ID" value="GJM50972.1"/>
    <property type="molecule type" value="Genomic_DNA"/>
</dbReference>
<evidence type="ECO:0000256" key="2">
    <source>
        <dbReference type="ARBA" id="ARBA00023002"/>
    </source>
</evidence>
<evidence type="ECO:0000313" key="8">
    <source>
        <dbReference type="Proteomes" id="UP001208692"/>
    </source>
</evidence>
<dbReference type="InterPro" id="IPR036291">
    <property type="entry name" value="NAD(P)-bd_dom_sf"/>
</dbReference>
<reference evidence="5 8" key="1">
    <citation type="submission" date="2021-11" db="EMBL/GenBank/DDBJ databases">
        <title>Draft genome sequence of Capnocytophaga sp. strain KC07075 isolated from cat oral cavity.</title>
        <authorList>
            <person name="Suzuki M."/>
            <person name="Imaoka K."/>
            <person name="Kimura M."/>
            <person name="Morikawa S."/>
            <person name="Maeda K."/>
        </authorList>
    </citation>
    <scope>NUCLEOTIDE SEQUENCE</scope>
    <source>
        <strain evidence="5">KC07075</strain>
        <strain evidence="6 8">KC07079</strain>
    </source>
</reference>
<protein>
    <submittedName>
        <fullName evidence="5">Shikimate 5-dehydrogenase</fullName>
    </submittedName>
</protein>
<dbReference type="PANTHER" id="PTHR21089">
    <property type="entry name" value="SHIKIMATE DEHYDROGENASE"/>
    <property type="match status" value="1"/>
</dbReference>
<keyword evidence="2" id="KW-0560">Oxidoreductase</keyword>
<dbReference type="InterPro" id="IPR046346">
    <property type="entry name" value="Aminoacid_DH-like_N_sf"/>
</dbReference>
<dbReference type="Proteomes" id="UP001207736">
    <property type="component" value="Unassembled WGS sequence"/>
</dbReference>
<name>A0AAV5AZE0_9FLAO</name>
<keyword evidence="3" id="KW-0028">Amino-acid biosynthesis</keyword>
<evidence type="ECO:0000313" key="6">
    <source>
        <dbReference type="EMBL" id="GJM52156.1"/>
    </source>
</evidence>
<dbReference type="GO" id="GO:0050661">
    <property type="term" value="F:NADP binding"/>
    <property type="evidence" value="ECO:0007669"/>
    <property type="project" value="TreeGrafter"/>
</dbReference>
<dbReference type="GO" id="GO:0009423">
    <property type="term" value="P:chorismate biosynthetic process"/>
    <property type="evidence" value="ECO:0007669"/>
    <property type="project" value="TreeGrafter"/>
</dbReference>
<dbReference type="AlphaFoldDB" id="A0AAV5AZE0"/>
<dbReference type="GO" id="GO:0004764">
    <property type="term" value="F:shikimate 3-dehydrogenase (NADP+) activity"/>
    <property type="evidence" value="ECO:0007669"/>
    <property type="project" value="InterPro"/>
</dbReference>
<dbReference type="Pfam" id="PF08501">
    <property type="entry name" value="Shikimate_dh_N"/>
    <property type="match status" value="1"/>
</dbReference>
<dbReference type="CDD" id="cd01065">
    <property type="entry name" value="NAD_bind_Shikimate_DH"/>
    <property type="match status" value="1"/>
</dbReference>
<dbReference type="GO" id="GO:0019632">
    <property type="term" value="P:shikimate metabolic process"/>
    <property type="evidence" value="ECO:0007669"/>
    <property type="project" value="TreeGrafter"/>
</dbReference>
<evidence type="ECO:0000256" key="3">
    <source>
        <dbReference type="ARBA" id="ARBA00023141"/>
    </source>
</evidence>
<organism evidence="5 7">
    <name type="scientific">Capnocytophaga catalasegens</name>
    <dbReference type="NCBI Taxonomy" id="1004260"/>
    <lineage>
        <taxon>Bacteria</taxon>
        <taxon>Pseudomonadati</taxon>
        <taxon>Bacteroidota</taxon>
        <taxon>Flavobacteriia</taxon>
        <taxon>Flavobacteriales</taxon>
        <taxon>Flavobacteriaceae</taxon>
        <taxon>Capnocytophaga</taxon>
    </lineage>
</organism>
<proteinExistence type="predicted"/>
<dbReference type="EMBL" id="BQKB01000009">
    <property type="protein sequence ID" value="GJM52156.1"/>
    <property type="molecule type" value="Genomic_DNA"/>
</dbReference>
<sequence length="250" mass="28288">MGEKKELKSTYALIGRNISYSFSKGYFSEKFKTELINAQYINFDIASIEELPKLISSFPNLKGMNVTIPYKEDIIPFLNELDPIAQQIGAVNTIQILPNGKLKGYNTDYYGFWKSIQPLLKTHHTKALILGTGGASKAIAYALQKNHISYRFVSRTGTNKNLSYQDVTSSLLKEYTLIINCTPLGTFPNTELFPPIAYEFLNEKHLLFDLIYNPEKTTFLAKGETQGASTCNGYSMLIFQAEASWKIWNM</sequence>